<dbReference type="Pfam" id="PF02752">
    <property type="entry name" value="Arrestin_C"/>
    <property type="match status" value="2"/>
</dbReference>
<dbReference type="Proteomes" id="UP001177023">
    <property type="component" value="Unassembled WGS sequence"/>
</dbReference>
<dbReference type="PANTHER" id="PTHR11188">
    <property type="entry name" value="ARRESTIN DOMAIN CONTAINING PROTEIN"/>
    <property type="match status" value="1"/>
</dbReference>
<dbReference type="InterPro" id="IPR050357">
    <property type="entry name" value="Arrestin_domain-protein"/>
</dbReference>
<evidence type="ECO:0000259" key="3">
    <source>
        <dbReference type="SMART" id="SM01017"/>
    </source>
</evidence>
<feature type="non-terminal residue" evidence="4">
    <location>
        <position position="1"/>
    </location>
</feature>
<gene>
    <name evidence="4" type="ORF">MSPICULIGERA_LOCUS18822</name>
</gene>
<dbReference type="AlphaFoldDB" id="A0AA36D6C2"/>
<dbReference type="InterPro" id="IPR014752">
    <property type="entry name" value="Arrestin-like_C"/>
</dbReference>
<dbReference type="InterPro" id="IPR011021">
    <property type="entry name" value="Arrestin-like_N"/>
</dbReference>
<dbReference type="InterPro" id="IPR014756">
    <property type="entry name" value="Ig_E-set"/>
</dbReference>
<name>A0AA36D6C2_9BILA</name>
<comment type="caution">
    <text evidence="4">The sequence shown here is derived from an EMBL/GenBank/DDBJ whole genome shotgun (WGS) entry which is preliminary data.</text>
</comment>
<evidence type="ECO:0000256" key="2">
    <source>
        <dbReference type="SAM" id="MobiDB-lite"/>
    </source>
</evidence>
<dbReference type="EMBL" id="CATQJA010002662">
    <property type="protein sequence ID" value="CAJ0580629.1"/>
    <property type="molecule type" value="Genomic_DNA"/>
</dbReference>
<evidence type="ECO:0000256" key="1">
    <source>
        <dbReference type="ARBA" id="ARBA00005298"/>
    </source>
</evidence>
<feature type="compositionally biased region" description="Pro residues" evidence="2">
    <location>
        <begin position="663"/>
        <end position="678"/>
    </location>
</feature>
<dbReference type="SUPFAM" id="SSF81296">
    <property type="entry name" value="E set domains"/>
    <property type="match status" value="4"/>
</dbReference>
<feature type="region of interest" description="Disordered" evidence="2">
    <location>
        <begin position="717"/>
        <end position="737"/>
    </location>
</feature>
<feature type="region of interest" description="Disordered" evidence="2">
    <location>
        <begin position="619"/>
        <end position="700"/>
    </location>
</feature>
<keyword evidence="5" id="KW-1185">Reference proteome</keyword>
<reference evidence="4" key="1">
    <citation type="submission" date="2023-06" db="EMBL/GenBank/DDBJ databases">
        <authorList>
            <person name="Delattre M."/>
        </authorList>
    </citation>
    <scope>NUCLEOTIDE SEQUENCE</scope>
    <source>
        <strain evidence="4">AF72</strain>
    </source>
</reference>
<evidence type="ECO:0000313" key="5">
    <source>
        <dbReference type="Proteomes" id="UP001177023"/>
    </source>
</evidence>
<dbReference type="InterPro" id="IPR011022">
    <property type="entry name" value="Arrestin_C-like"/>
</dbReference>
<evidence type="ECO:0000313" key="4">
    <source>
        <dbReference type="EMBL" id="CAJ0580629.1"/>
    </source>
</evidence>
<organism evidence="4 5">
    <name type="scientific">Mesorhabditis spiculigera</name>
    <dbReference type="NCBI Taxonomy" id="96644"/>
    <lineage>
        <taxon>Eukaryota</taxon>
        <taxon>Metazoa</taxon>
        <taxon>Ecdysozoa</taxon>
        <taxon>Nematoda</taxon>
        <taxon>Chromadorea</taxon>
        <taxon>Rhabditida</taxon>
        <taxon>Rhabditina</taxon>
        <taxon>Rhabditomorpha</taxon>
        <taxon>Rhabditoidea</taxon>
        <taxon>Rhabditidae</taxon>
        <taxon>Mesorhabditinae</taxon>
        <taxon>Mesorhabditis</taxon>
    </lineage>
</organism>
<comment type="similarity">
    <text evidence="1">Belongs to the arrestin family.</text>
</comment>
<feature type="domain" description="Arrestin C-terminal-like" evidence="3">
    <location>
        <begin position="172"/>
        <end position="273"/>
    </location>
</feature>
<dbReference type="GO" id="GO:0005737">
    <property type="term" value="C:cytoplasm"/>
    <property type="evidence" value="ECO:0007669"/>
    <property type="project" value="TreeGrafter"/>
</dbReference>
<accession>A0AA36D6C2</accession>
<feature type="compositionally biased region" description="Polar residues" evidence="2">
    <location>
        <begin position="728"/>
        <end position="737"/>
    </location>
</feature>
<dbReference type="PANTHER" id="PTHR11188:SF175">
    <property type="entry name" value="ARRESTIN C-TERMINAL-LIKE DOMAIN-CONTAINING PROTEIN"/>
    <property type="match status" value="1"/>
</dbReference>
<proteinExistence type="inferred from homology"/>
<dbReference type="Gene3D" id="2.60.40.640">
    <property type="match status" value="4"/>
</dbReference>
<sequence>MWNYGPIQLKMDNPSLIYRPGEWVSGTMVLTLTKPCKSPQATIRLFGSAETEWQREIVNGKYLEKETYEGEIEIVDEEIMLWKNGRSDEIPVGTHVFRFQMQLPFTCLPSYEGNHGNIRYTVEAEVERHWRFSYLQVLPFTVVTFCDLNSLPDLNQPAYKVVNENTGIPLFRRGNIKVEAHMTKKGFISGDTIPIRLNINNESTKEMISKHSLASRKEGSFELTFKIPSVAATFQCALIRVYYMLKVDVVTGGTVFNSVIALEMPVVIGTIPLSLMKFFVVFNSNSRVFFPGQVVEGVVILQLSEETSARDISIKVTGHAKNHWTVSHTHTTTNSDGTTSSHTTTESYNASIGIFNGQSKAWGNGTKQKIPAGEHRYPFAFQLPVRCLPSYEGCYGHIRYEIRAEVDRPWKFNHKTSMPFTVVTISDLNLTPSLRTPLSNSQCIKTGLPLFRKGHVSVKVSIPKSGFVPGESIPITLRVENSSSKDMEAVDVVMNEHSDFIALRCGGDFPIESAFVHTHGGNQRRHHKRQVARMRIPLKIPKHSTAEQTVNLRIPAVATSFQCAIIQVYYNLKVTVSSAATFNSSVISKFPIVIGNVPMQTISYANPYVMQPALPAGSGKGPAYPVLDQPQPQAPVYPSMPQPQPPIAGGAIPSAPPEYASAPPLPLPANIPNAPPPDYAASNTAPPSYEQSVFGASAPTKEDEAFAPSYLYFNNFNMGPPPPPPSAPTNGVYSEKL</sequence>
<dbReference type="GO" id="GO:0015031">
    <property type="term" value="P:protein transport"/>
    <property type="evidence" value="ECO:0007669"/>
    <property type="project" value="TreeGrafter"/>
</dbReference>
<feature type="compositionally biased region" description="Pro residues" evidence="2">
    <location>
        <begin position="632"/>
        <end position="646"/>
    </location>
</feature>
<dbReference type="SMART" id="SM01017">
    <property type="entry name" value="Arrestin_C"/>
    <property type="match status" value="2"/>
</dbReference>
<protein>
    <recommendedName>
        <fullName evidence="3">Arrestin C-terminal-like domain-containing protein</fullName>
    </recommendedName>
</protein>
<dbReference type="Pfam" id="PF00339">
    <property type="entry name" value="Arrestin_N"/>
    <property type="match status" value="2"/>
</dbReference>
<feature type="compositionally biased region" description="Polar residues" evidence="2">
    <location>
        <begin position="682"/>
        <end position="691"/>
    </location>
</feature>
<feature type="domain" description="Arrestin C-terminal-like" evidence="3">
    <location>
        <begin position="452"/>
        <end position="599"/>
    </location>
</feature>
<feature type="compositionally biased region" description="Low complexity" evidence="2">
    <location>
        <begin position="647"/>
        <end position="662"/>
    </location>
</feature>